<evidence type="ECO:0000313" key="1">
    <source>
        <dbReference type="EMBL" id="UBU98530.1"/>
    </source>
</evidence>
<dbReference type="RefSeq" id="YP_010218685.1">
    <property type="nucleotide sequence ID" value="NC_058917.1"/>
</dbReference>
<keyword evidence="1" id="KW-0255">Endonuclease</keyword>
<dbReference type="EMBL" id="MW538937">
    <property type="protein sequence ID" value="UBU98530.1"/>
    <property type="molecule type" value="Genomic_DNA"/>
</dbReference>
<dbReference type="AlphaFoldDB" id="A0A8K1I868"/>
<proteinExistence type="predicted"/>
<gene>
    <name evidence="1" type="primary">orf190B</name>
</gene>
<dbReference type="GeneID" id="68665190"/>
<sequence>MNGFCWFNYGSWNRSDIRKSWFERPLPGGCKGARCAPPRSAPPSIDLRQKMDGWMEGLDKPKLIEARILKILCKPSRDRWSLRFIISTTCLKRSKSAHFWVNKGYFCKWLITLFNPFSGSTEYRRELFIWLGIIVPVPKKDFIYSNKVLSLPCNSIAKDACTRQPVLHLLFFDTLTIKQPSASKNFSFLI</sequence>
<keyword evidence="1" id="KW-0540">Nuclease</keyword>
<geneLocation type="mitochondrion" evidence="1"/>
<protein>
    <submittedName>
        <fullName evidence="1">LAGLIDADG endonuclease</fullName>
    </submittedName>
</protein>
<dbReference type="GO" id="GO:0004519">
    <property type="term" value="F:endonuclease activity"/>
    <property type="evidence" value="ECO:0007669"/>
    <property type="project" value="UniProtKB-KW"/>
</dbReference>
<reference evidence="1" key="1">
    <citation type="submission" date="2021-01" db="EMBL/GenBank/DDBJ databases">
        <authorList>
            <person name="Sun H.-H."/>
            <person name="Zhang S."/>
            <person name="Zhang Y.-J."/>
        </authorList>
    </citation>
    <scope>NUCLEOTIDE SEQUENCE</scope>
    <source>
        <strain evidence="1">CMM1</strain>
    </source>
</reference>
<organism evidence="1">
    <name type="scientific">Morchella brunnea</name>
    <dbReference type="NCBI Taxonomy" id="1174671"/>
    <lineage>
        <taxon>Eukaryota</taxon>
        <taxon>Fungi</taxon>
        <taxon>Dikarya</taxon>
        <taxon>Ascomycota</taxon>
        <taxon>Pezizomycotina</taxon>
        <taxon>Pezizomycetes</taxon>
        <taxon>Pezizales</taxon>
        <taxon>Morchellaceae</taxon>
        <taxon>Morchella</taxon>
    </lineage>
</organism>
<accession>A0A8K1I868</accession>
<keyword evidence="1" id="KW-0378">Hydrolase</keyword>
<name>A0A8K1I868_9PEZI</name>
<keyword evidence="1" id="KW-0496">Mitochondrion</keyword>